<dbReference type="Proteomes" id="UP001172911">
    <property type="component" value="Unassembled WGS sequence"/>
</dbReference>
<dbReference type="SMART" id="SM00283">
    <property type="entry name" value="MA"/>
    <property type="match status" value="1"/>
</dbReference>
<dbReference type="SUPFAM" id="SSF58104">
    <property type="entry name" value="Methyl-accepting chemotaxis protein (MCP) signaling domain"/>
    <property type="match status" value="1"/>
</dbReference>
<keyword evidence="5" id="KW-1185">Reference proteome</keyword>
<name>A0AAW7ZE82_9FIRM</name>
<dbReference type="Gene3D" id="1.10.287.950">
    <property type="entry name" value="Methyl-accepting chemotaxis protein"/>
    <property type="match status" value="1"/>
</dbReference>
<dbReference type="RefSeq" id="WP_304542716.1">
    <property type="nucleotide sequence ID" value="NZ_JARPTC010000014.1"/>
</dbReference>
<dbReference type="EMBL" id="JARPTC010000014">
    <property type="protein sequence ID" value="MDO7787570.1"/>
    <property type="molecule type" value="Genomic_DNA"/>
</dbReference>
<comment type="caution">
    <text evidence="4">The sequence shown here is derived from an EMBL/GenBank/DDBJ whole genome shotgun (WGS) entry which is preliminary data.</text>
</comment>
<gene>
    <name evidence="4" type="ORF">P6N53_10090</name>
</gene>
<dbReference type="PANTHER" id="PTHR32089">
    <property type="entry name" value="METHYL-ACCEPTING CHEMOTAXIS PROTEIN MCPB"/>
    <property type="match status" value="1"/>
</dbReference>
<dbReference type="AlphaFoldDB" id="A0AAW7ZE82"/>
<proteinExistence type="predicted"/>
<evidence type="ECO:0000313" key="5">
    <source>
        <dbReference type="Proteomes" id="UP001172911"/>
    </source>
</evidence>
<protein>
    <submittedName>
        <fullName evidence="4">Methyl-accepting chemotaxis protein</fullName>
    </submittedName>
</protein>
<reference evidence="4" key="2">
    <citation type="submission" date="2023-03" db="EMBL/GenBank/DDBJ databases">
        <authorList>
            <person name="Zhang Z."/>
        </authorList>
    </citation>
    <scope>NUCLEOTIDE SEQUENCE</scope>
    <source>
        <strain evidence="4">DSA</strain>
    </source>
</reference>
<dbReference type="PROSITE" id="PS50111">
    <property type="entry name" value="CHEMOTAXIS_TRANSDUC_2"/>
    <property type="match status" value="1"/>
</dbReference>
<evidence type="ECO:0000256" key="1">
    <source>
        <dbReference type="ARBA" id="ARBA00023224"/>
    </source>
</evidence>
<evidence type="ECO:0000256" key="2">
    <source>
        <dbReference type="PROSITE-ProRule" id="PRU00284"/>
    </source>
</evidence>
<reference evidence="4" key="1">
    <citation type="journal article" date="2023" name="J. Hazard. Mater.">
        <title>Anaerobic biodegradation of pyrene and benzo[a]pyrene by a new sulfate-reducing Desulforamulus aquiferis strain DSA.</title>
        <authorList>
            <person name="Zhang Z."/>
            <person name="Sun J."/>
            <person name="Gong X."/>
            <person name="Wang C."/>
            <person name="Wang H."/>
        </authorList>
    </citation>
    <scope>NUCLEOTIDE SEQUENCE</scope>
    <source>
        <strain evidence="4">DSA</strain>
    </source>
</reference>
<dbReference type="PANTHER" id="PTHR32089:SF112">
    <property type="entry name" value="LYSOZYME-LIKE PROTEIN-RELATED"/>
    <property type="match status" value="1"/>
</dbReference>
<feature type="domain" description="Methyl-accepting transducer" evidence="3">
    <location>
        <begin position="33"/>
        <end position="290"/>
    </location>
</feature>
<accession>A0AAW7ZE82</accession>
<dbReference type="GO" id="GO:0007165">
    <property type="term" value="P:signal transduction"/>
    <property type="evidence" value="ECO:0007669"/>
    <property type="project" value="UniProtKB-KW"/>
</dbReference>
<dbReference type="GO" id="GO:0016020">
    <property type="term" value="C:membrane"/>
    <property type="evidence" value="ECO:0007669"/>
    <property type="project" value="InterPro"/>
</dbReference>
<sequence length="308" mass="32722">MGLLGMAFKGKFESKSTLSGSLRIKEVVELDTITREMADFNNSLVCSGEEIHNMVSEATETALCSQGMVEELSKHVTEVIKQVGDTSSSLKIAKEFAEQGVASLQTANIEMEAIQERVLASIKITSRLQDDIKTLGDMLLAIKSIADQTKLLALNASIEAARAGEAGRGFSVVAQEVGKLAVKSKDTVDFVAATLGQVRKNTEVVVQGMSEGSKGVQSGMQIISQVNNLCQTIVEHMSTSVVAVETACGSAEALELGMGGVQCIAEEIKQVTEKCADISGQSSNVLSSQSNCVQQLQTKLSRMQLQLG</sequence>
<dbReference type="InterPro" id="IPR004089">
    <property type="entry name" value="MCPsignal_dom"/>
</dbReference>
<evidence type="ECO:0000313" key="4">
    <source>
        <dbReference type="EMBL" id="MDO7787570.1"/>
    </source>
</evidence>
<keyword evidence="1 2" id="KW-0807">Transducer</keyword>
<evidence type="ECO:0000259" key="3">
    <source>
        <dbReference type="PROSITE" id="PS50111"/>
    </source>
</evidence>
<organism evidence="4 5">
    <name type="scientific">Desulforamulus aquiferis</name>
    <dbReference type="NCBI Taxonomy" id="1397668"/>
    <lineage>
        <taxon>Bacteria</taxon>
        <taxon>Bacillati</taxon>
        <taxon>Bacillota</taxon>
        <taxon>Clostridia</taxon>
        <taxon>Eubacteriales</taxon>
        <taxon>Peptococcaceae</taxon>
        <taxon>Desulforamulus</taxon>
    </lineage>
</organism>
<dbReference type="Pfam" id="PF00015">
    <property type="entry name" value="MCPsignal"/>
    <property type="match status" value="1"/>
</dbReference>